<feature type="region of interest" description="Disordered" evidence="1">
    <location>
        <begin position="55"/>
        <end position="75"/>
    </location>
</feature>
<dbReference type="Proteomes" id="UP001201980">
    <property type="component" value="Unassembled WGS sequence"/>
</dbReference>
<protein>
    <submittedName>
        <fullName evidence="3">Uncharacterized protein</fullName>
    </submittedName>
</protein>
<proteinExistence type="predicted"/>
<feature type="chain" id="PRO_5042050373" evidence="2">
    <location>
        <begin position="17"/>
        <end position="217"/>
    </location>
</feature>
<evidence type="ECO:0000256" key="1">
    <source>
        <dbReference type="SAM" id="MobiDB-lite"/>
    </source>
</evidence>
<evidence type="ECO:0000256" key="2">
    <source>
        <dbReference type="SAM" id="SignalP"/>
    </source>
</evidence>
<dbReference type="AlphaFoldDB" id="A0AAD5RGQ0"/>
<feature type="compositionally biased region" description="Low complexity" evidence="1">
    <location>
        <begin position="136"/>
        <end position="147"/>
    </location>
</feature>
<feature type="signal peptide" evidence="2">
    <location>
        <begin position="1"/>
        <end position="16"/>
    </location>
</feature>
<keyword evidence="4" id="KW-1185">Reference proteome</keyword>
<dbReference type="EMBL" id="JAKWBI020000694">
    <property type="protein sequence ID" value="KAJ2892914.1"/>
    <property type="molecule type" value="Genomic_DNA"/>
</dbReference>
<feature type="region of interest" description="Disordered" evidence="1">
    <location>
        <begin position="131"/>
        <end position="159"/>
    </location>
</feature>
<accession>A0AAD5RGQ0</accession>
<reference evidence="3" key="1">
    <citation type="submission" date="2022-07" db="EMBL/GenBank/DDBJ databases">
        <title>Draft genome sequence of Zalerion maritima ATCC 34329, a (micro)plastics degrading marine fungus.</title>
        <authorList>
            <person name="Paco A."/>
            <person name="Goncalves M.F.M."/>
            <person name="Rocha-Santos T.A.P."/>
            <person name="Alves A."/>
        </authorList>
    </citation>
    <scope>NUCLEOTIDE SEQUENCE</scope>
    <source>
        <strain evidence="3">ATCC 34329</strain>
    </source>
</reference>
<gene>
    <name evidence="3" type="ORF">MKZ38_009208</name>
</gene>
<keyword evidence="2" id="KW-0732">Signal</keyword>
<evidence type="ECO:0000313" key="3">
    <source>
        <dbReference type="EMBL" id="KAJ2892914.1"/>
    </source>
</evidence>
<comment type="caution">
    <text evidence="3">The sequence shown here is derived from an EMBL/GenBank/DDBJ whole genome shotgun (WGS) entry which is preliminary data.</text>
</comment>
<name>A0AAD5RGQ0_9PEZI</name>
<sequence length="217" mass="24419">MGRLLWVFGIFCSISGAHVYVYVDPMPEASQTSGLNRPRAGCLPTGLPVSLLDTRHKTNPRLPTSPGTVEHKKQEKEGGVCSNPYLYFAQPCTMYLANMHTKECALGWQAGCSKHQEHAQQHREYIGSYWRKGLKPQKTPQKTSQKTPQRHSPAENPSKMQCWWNPVVEKCSEAPNPDLDNISQFQAETREFPISGKDTVDRPGAWSCICCNSKRKT</sequence>
<evidence type="ECO:0000313" key="4">
    <source>
        <dbReference type="Proteomes" id="UP001201980"/>
    </source>
</evidence>
<organism evidence="3 4">
    <name type="scientific">Zalerion maritima</name>
    <dbReference type="NCBI Taxonomy" id="339359"/>
    <lineage>
        <taxon>Eukaryota</taxon>
        <taxon>Fungi</taxon>
        <taxon>Dikarya</taxon>
        <taxon>Ascomycota</taxon>
        <taxon>Pezizomycotina</taxon>
        <taxon>Sordariomycetes</taxon>
        <taxon>Lulworthiomycetidae</taxon>
        <taxon>Lulworthiales</taxon>
        <taxon>Lulworthiaceae</taxon>
        <taxon>Zalerion</taxon>
    </lineage>
</organism>